<evidence type="ECO:0000256" key="2">
    <source>
        <dbReference type="ARBA" id="ARBA00022730"/>
    </source>
</evidence>
<dbReference type="AlphaFoldDB" id="A0A7V5LJG7"/>
<dbReference type="CDD" id="cd07026">
    <property type="entry name" value="Ribosomal_L20"/>
    <property type="match status" value="1"/>
</dbReference>
<dbReference type="GO" id="GO:0019843">
    <property type="term" value="F:rRNA binding"/>
    <property type="evidence" value="ECO:0007669"/>
    <property type="project" value="UniProtKB-UniRule"/>
</dbReference>
<dbReference type="Gene3D" id="6.10.160.10">
    <property type="match status" value="1"/>
</dbReference>
<evidence type="ECO:0000256" key="7">
    <source>
        <dbReference type="HAMAP-Rule" id="MF_00382"/>
    </source>
</evidence>
<dbReference type="PRINTS" id="PR00062">
    <property type="entry name" value="RIBOSOMALL20"/>
</dbReference>
<evidence type="ECO:0000256" key="6">
    <source>
        <dbReference type="ARBA" id="ARBA00035172"/>
    </source>
</evidence>
<dbReference type="InterPro" id="IPR005813">
    <property type="entry name" value="Ribosomal_bL20"/>
</dbReference>
<keyword evidence="4 7" id="KW-0689">Ribosomal protein</keyword>
<dbReference type="GO" id="GO:0003735">
    <property type="term" value="F:structural constituent of ribosome"/>
    <property type="evidence" value="ECO:0007669"/>
    <property type="project" value="InterPro"/>
</dbReference>
<dbReference type="GO" id="GO:0006412">
    <property type="term" value="P:translation"/>
    <property type="evidence" value="ECO:0007669"/>
    <property type="project" value="InterPro"/>
</dbReference>
<dbReference type="InterPro" id="IPR035566">
    <property type="entry name" value="Ribosomal_protein_bL20_C"/>
</dbReference>
<reference evidence="9" key="1">
    <citation type="journal article" date="2020" name="mSystems">
        <title>Genome- and Community-Level Interaction Insights into Carbon Utilization and Element Cycling Functions of Hydrothermarchaeota in Hydrothermal Sediment.</title>
        <authorList>
            <person name="Zhou Z."/>
            <person name="Liu Y."/>
            <person name="Xu W."/>
            <person name="Pan J."/>
            <person name="Luo Z.H."/>
            <person name="Li M."/>
        </authorList>
    </citation>
    <scope>NUCLEOTIDE SEQUENCE [LARGE SCALE GENOMIC DNA]</scope>
    <source>
        <strain evidence="9">HyVt-76</strain>
    </source>
</reference>
<accession>A0A7V5LJG7</accession>
<name>A0A7V5LJG7_CALAY</name>
<dbReference type="EMBL" id="DRTD01000505">
    <property type="protein sequence ID" value="HHE55481.1"/>
    <property type="molecule type" value="Genomic_DNA"/>
</dbReference>
<dbReference type="Pfam" id="PF00453">
    <property type="entry name" value="Ribosomal_L20"/>
    <property type="match status" value="1"/>
</dbReference>
<evidence type="ECO:0000256" key="4">
    <source>
        <dbReference type="ARBA" id="ARBA00022980"/>
    </source>
</evidence>
<keyword evidence="5 7" id="KW-0687">Ribonucleoprotein</keyword>
<dbReference type="Gene3D" id="1.10.1900.20">
    <property type="entry name" value="Ribosomal protein L20"/>
    <property type="match status" value="1"/>
</dbReference>
<evidence type="ECO:0000256" key="1">
    <source>
        <dbReference type="ARBA" id="ARBA00007698"/>
    </source>
</evidence>
<evidence type="ECO:0000313" key="9">
    <source>
        <dbReference type="EMBL" id="HHE55481.1"/>
    </source>
</evidence>
<organism evidence="9">
    <name type="scientific">Caldithrix abyssi</name>
    <dbReference type="NCBI Taxonomy" id="187145"/>
    <lineage>
        <taxon>Bacteria</taxon>
        <taxon>Pseudomonadati</taxon>
        <taxon>Calditrichota</taxon>
        <taxon>Calditrichia</taxon>
        <taxon>Calditrichales</taxon>
        <taxon>Calditrichaceae</taxon>
        <taxon>Caldithrix</taxon>
    </lineage>
</organism>
<comment type="caution">
    <text evidence="9">The sequence shown here is derived from an EMBL/GenBank/DDBJ whole genome shotgun (WGS) entry which is preliminary data.</text>
</comment>
<keyword evidence="3 7" id="KW-0694">RNA-binding</keyword>
<evidence type="ECO:0000256" key="8">
    <source>
        <dbReference type="RuleBase" id="RU000560"/>
    </source>
</evidence>
<gene>
    <name evidence="7" type="primary">rplT</name>
    <name evidence="9" type="ORF">ENL21_06840</name>
</gene>
<dbReference type="FunFam" id="1.10.1900.20:FF:000001">
    <property type="entry name" value="50S ribosomal protein L20"/>
    <property type="match status" value="1"/>
</dbReference>
<dbReference type="NCBIfam" id="TIGR01032">
    <property type="entry name" value="rplT_bact"/>
    <property type="match status" value="1"/>
</dbReference>
<evidence type="ECO:0000256" key="3">
    <source>
        <dbReference type="ARBA" id="ARBA00022884"/>
    </source>
</evidence>
<comment type="function">
    <text evidence="7 8">Binds directly to 23S ribosomal RNA and is necessary for the in vitro assembly process of the 50S ribosomal subunit. It is not involved in the protein synthesizing functions of that subunit.</text>
</comment>
<sequence>MPRAKNNVAARQRRKKILKAAKGYRLGKSRLYKTAKDQVEKSWQYAYRDRRAKKRTFRQLWITRINAACRLNGVSYSVFMHGLKKANIELDRKVLADLAVHDPQGFAELVKQVTD</sequence>
<proteinExistence type="inferred from homology"/>
<dbReference type="GO" id="GO:0000027">
    <property type="term" value="P:ribosomal large subunit assembly"/>
    <property type="evidence" value="ECO:0007669"/>
    <property type="project" value="UniProtKB-UniRule"/>
</dbReference>
<comment type="similarity">
    <text evidence="1 7 8">Belongs to the bacterial ribosomal protein bL20 family.</text>
</comment>
<dbReference type="HAMAP" id="MF_00382">
    <property type="entry name" value="Ribosomal_bL20"/>
    <property type="match status" value="1"/>
</dbReference>
<keyword evidence="2 7" id="KW-0699">rRNA-binding</keyword>
<dbReference type="SUPFAM" id="SSF74731">
    <property type="entry name" value="Ribosomal protein L20"/>
    <property type="match status" value="1"/>
</dbReference>
<dbReference type="GO" id="GO:0005840">
    <property type="term" value="C:ribosome"/>
    <property type="evidence" value="ECO:0007669"/>
    <property type="project" value="UniProtKB-KW"/>
</dbReference>
<evidence type="ECO:0000256" key="5">
    <source>
        <dbReference type="ARBA" id="ARBA00023274"/>
    </source>
</evidence>
<dbReference type="Proteomes" id="UP000886111">
    <property type="component" value="Unassembled WGS sequence"/>
</dbReference>
<dbReference type="PROSITE" id="PS00937">
    <property type="entry name" value="RIBOSOMAL_L20"/>
    <property type="match status" value="1"/>
</dbReference>
<protein>
    <recommendedName>
        <fullName evidence="6 7">Large ribosomal subunit protein bL20</fullName>
    </recommendedName>
</protein>
<dbReference type="PANTHER" id="PTHR10986">
    <property type="entry name" value="39S RIBOSOMAL PROTEIN L20"/>
    <property type="match status" value="1"/>
</dbReference>
<dbReference type="InterPro" id="IPR049946">
    <property type="entry name" value="RIBOSOMAL_L20_CS"/>
</dbReference>
<dbReference type="GO" id="GO:1990904">
    <property type="term" value="C:ribonucleoprotein complex"/>
    <property type="evidence" value="ECO:0007669"/>
    <property type="project" value="UniProtKB-KW"/>
</dbReference>